<dbReference type="InterPro" id="IPR036034">
    <property type="entry name" value="PDZ_sf"/>
</dbReference>
<evidence type="ECO:0000256" key="1">
    <source>
        <dbReference type="ARBA" id="ARBA00002558"/>
    </source>
</evidence>
<dbReference type="Pfam" id="PF12812">
    <property type="entry name" value="PDZ_1"/>
    <property type="match status" value="2"/>
</dbReference>
<reference evidence="9 10" key="1">
    <citation type="journal article" date="2016" name="Genome Biol. Evol.">
        <title>Divergent and convergent evolution of fungal pathogenicity.</title>
        <authorList>
            <person name="Shang Y."/>
            <person name="Xiao G."/>
            <person name="Zheng P."/>
            <person name="Cen K."/>
            <person name="Zhan S."/>
            <person name="Wang C."/>
        </authorList>
    </citation>
    <scope>NUCLEOTIDE SEQUENCE [LARGE SCALE GENOMIC DNA]</scope>
    <source>
        <strain evidence="9 10">ARSEF 7405</strain>
    </source>
</reference>
<dbReference type="GO" id="GO:0006915">
    <property type="term" value="P:apoptotic process"/>
    <property type="evidence" value="ECO:0007669"/>
    <property type="project" value="UniProtKB-KW"/>
</dbReference>
<evidence type="ECO:0000256" key="5">
    <source>
        <dbReference type="ARBA" id="ARBA00022703"/>
    </source>
</evidence>
<proteinExistence type="inferred from homology"/>
<dbReference type="SUPFAM" id="SSF50156">
    <property type="entry name" value="PDZ domain-like"/>
    <property type="match status" value="3"/>
</dbReference>
<dbReference type="GO" id="GO:0004252">
    <property type="term" value="F:serine-type endopeptidase activity"/>
    <property type="evidence" value="ECO:0007669"/>
    <property type="project" value="InterPro"/>
</dbReference>
<keyword evidence="10" id="KW-1185">Reference proteome</keyword>
<evidence type="ECO:0000313" key="10">
    <source>
        <dbReference type="Proteomes" id="UP000242877"/>
    </source>
</evidence>
<evidence type="ECO:0000259" key="8">
    <source>
        <dbReference type="Pfam" id="PF12812"/>
    </source>
</evidence>
<name>A0A167XB00_9EURO</name>
<dbReference type="InterPro" id="IPR001940">
    <property type="entry name" value="Peptidase_S1C"/>
</dbReference>
<dbReference type="CDD" id="cd06786">
    <property type="entry name" value="cpPDZ1_ScNma111-like"/>
    <property type="match status" value="1"/>
</dbReference>
<feature type="compositionally biased region" description="Low complexity" evidence="7">
    <location>
        <begin position="37"/>
        <end position="51"/>
    </location>
</feature>
<keyword evidence="9" id="KW-0378">Hydrolase</keyword>
<organism evidence="9 10">
    <name type="scientific">Ascosphaera apis ARSEF 7405</name>
    <dbReference type="NCBI Taxonomy" id="392613"/>
    <lineage>
        <taxon>Eukaryota</taxon>
        <taxon>Fungi</taxon>
        <taxon>Dikarya</taxon>
        <taxon>Ascomycota</taxon>
        <taxon>Pezizomycotina</taxon>
        <taxon>Eurotiomycetes</taxon>
        <taxon>Eurotiomycetidae</taxon>
        <taxon>Onygenales</taxon>
        <taxon>Ascosphaeraceae</taxon>
        <taxon>Ascosphaera</taxon>
    </lineage>
</organism>
<dbReference type="PANTHER" id="PTHR46366">
    <property type="entry name" value="PRO-APOPTOTIC SERINE PROTEASE NMA111"/>
    <property type="match status" value="1"/>
</dbReference>
<feature type="region of interest" description="Disordered" evidence="7">
    <location>
        <begin position="1"/>
        <end position="64"/>
    </location>
</feature>
<dbReference type="OrthoDB" id="4217619at2759"/>
<comment type="caution">
    <text evidence="9">The sequence shown here is derived from an EMBL/GenBank/DDBJ whole genome shotgun (WGS) entry which is preliminary data.</text>
</comment>
<comment type="function">
    <text evidence="1">Nuclear serine protease which mediates apoptosis.</text>
</comment>
<dbReference type="Gene3D" id="2.40.10.120">
    <property type="match status" value="2"/>
</dbReference>
<dbReference type="Proteomes" id="UP000242877">
    <property type="component" value="Unassembled WGS sequence"/>
</dbReference>
<protein>
    <recommendedName>
        <fullName evidence="3">Pro-apoptotic serine protease NMA111</fullName>
    </recommendedName>
    <alternativeName>
        <fullName evidence="4">Pro-apoptotic serine protease nma111</fullName>
    </alternativeName>
</protein>
<feature type="domain" description="PDZ-like" evidence="8">
    <location>
        <begin position="900"/>
        <end position="977"/>
    </location>
</feature>
<keyword evidence="6" id="KW-0677">Repeat</keyword>
<sequence>MAPKRKHSPTSGENHFKLPETGRSAKQLRSGSIDNKTPSVPATTVDTTATAKNKPQPRTCEDTNNTCSIDQIAMDGTAGPPAEALVAPSVGASLETPEWLSTIEKVVKAVVSIHFCQTHAFDTEGSSSSQATGFVVDAKRGLILTNRHVVGAGPFVGYVIFDNHEECDVRPVYRDPVHDFGFLKFDPSAIKYMTLTELPLVPSSARVGTEIRVVGNDAGEKLSILSGVISRLDRNAPDYGDGYCDFNTNYIQAAAAASGGSSGSPVVDLHGNVVALQAGGRCDGATTDYFLPLARPLRALQCLQKGLPVTRGTIQTQWVLKPFDECRRLGLSSEWEATVRKDAPKETNMLVCEIALPEGPADGLLKEGDVLIKVNGELLTEFVRLDDILDVSVDKEVELLVQRNGQDVTVKCTVGDLHAITPDRYVTVSGATLHDLSYQQARFYSVPVKGVYLCEGGGSFHIENKYTGWLIDTVDNRPTPTLKEFIEVMKTIPDRKRIALTYRHLSDLHTRGTTILTIDRHWQPSMRLAVRNDETGLWDFSDLGKPIPAEPEVPRKADFIKLPGINHPAASEIVNSFVRVTCLMPVKMDGYPSARRSGFGVVVDAEKGLVVISRAIVPMSLCDLNVTVADSIIVRAKVVFLHPLQNYAIIQYDPKLVQAPVRSARLSSEYIKQGAEVIFVGFNSNNRLVTAKTTVTDITACSVPPNAEAPRQRSINLDAITIDTNLSTQCNSGVLLSEDGVVQALWFNYLGEDDAETGHEVVYHLGQATPSLLPAIHHIQKTGTVPKLRILGIEAYVIQMAQARTHGVSDEWISKVNAANPERHELFMVRKVDSPGHSETVLDDDHRLKEGDVLLTLNGKLITYVRDQDIQYDAEELDALVVRAGQEKKLRIRTTPTEDLETKRALYFCGMVLQKPHHAVRQQISTLHSEIYVSARTRGSPSYQYGPSPTNFITGVNGIDTPNLDAFIEQVSKIPDNTYFRLRAVTFDNVPWVVTLKKNDHYYPMCEYIKDDSAPEGWRVISYDKDGNGTENANADMMEGVCHDGAGQEPEKCSSRL</sequence>
<dbReference type="CDD" id="cd06719">
    <property type="entry name" value="PDZ2-4_Nma111p-like"/>
    <property type="match status" value="1"/>
</dbReference>
<gene>
    <name evidence="9" type="ORF">AAP_04206</name>
</gene>
<dbReference type="SUPFAM" id="SSF50494">
    <property type="entry name" value="Trypsin-like serine proteases"/>
    <property type="match status" value="2"/>
</dbReference>
<dbReference type="PRINTS" id="PR00834">
    <property type="entry name" value="PROTEASES2C"/>
</dbReference>
<dbReference type="AlphaFoldDB" id="A0A167XB00"/>
<evidence type="ECO:0000313" key="9">
    <source>
        <dbReference type="EMBL" id="KZZ89855.1"/>
    </source>
</evidence>
<dbReference type="InterPro" id="IPR009003">
    <property type="entry name" value="Peptidase_S1_PA"/>
</dbReference>
<dbReference type="Gene3D" id="2.30.42.10">
    <property type="match status" value="1"/>
</dbReference>
<dbReference type="EMBL" id="AZGZ01000019">
    <property type="protein sequence ID" value="KZZ89855.1"/>
    <property type="molecule type" value="Genomic_DNA"/>
</dbReference>
<dbReference type="GO" id="GO:0006508">
    <property type="term" value="P:proteolysis"/>
    <property type="evidence" value="ECO:0007669"/>
    <property type="project" value="UniProtKB-KW"/>
</dbReference>
<evidence type="ECO:0000256" key="7">
    <source>
        <dbReference type="SAM" id="MobiDB-lite"/>
    </source>
</evidence>
<keyword evidence="5" id="KW-0053">Apoptosis</keyword>
<feature type="compositionally biased region" description="Polar residues" evidence="7">
    <location>
        <begin position="27"/>
        <end position="36"/>
    </location>
</feature>
<dbReference type="Pfam" id="PF13365">
    <property type="entry name" value="Trypsin_2"/>
    <property type="match status" value="1"/>
</dbReference>
<evidence type="ECO:0000256" key="2">
    <source>
        <dbReference type="ARBA" id="ARBA00010541"/>
    </source>
</evidence>
<evidence type="ECO:0000256" key="3">
    <source>
        <dbReference type="ARBA" id="ARBA00020338"/>
    </source>
</evidence>
<feature type="domain" description="PDZ-like" evidence="8">
    <location>
        <begin position="419"/>
        <end position="495"/>
    </location>
</feature>
<dbReference type="PANTHER" id="PTHR46366:SF8">
    <property type="entry name" value="PRO-APOPTOTIC SERINE PROTEASE NMA111"/>
    <property type="match status" value="1"/>
</dbReference>
<comment type="similarity">
    <text evidence="2">Belongs to the peptidase S1C family.</text>
</comment>
<evidence type="ECO:0000256" key="4">
    <source>
        <dbReference type="ARBA" id="ARBA00021524"/>
    </source>
</evidence>
<keyword evidence="9" id="KW-0645">Protease</keyword>
<accession>A0A167XB00</accession>
<dbReference type="VEuPathDB" id="FungiDB:AAP_04206"/>
<dbReference type="InterPro" id="IPR025926">
    <property type="entry name" value="PDZ-like_dom"/>
</dbReference>
<evidence type="ECO:0000256" key="6">
    <source>
        <dbReference type="ARBA" id="ARBA00022737"/>
    </source>
</evidence>